<dbReference type="OrthoDB" id="3799620at2759"/>
<dbReference type="Proteomes" id="UP000801428">
    <property type="component" value="Unassembled WGS sequence"/>
</dbReference>
<accession>A0A9P4TPB5</accession>
<keyword evidence="2" id="KW-1185">Reference proteome</keyword>
<dbReference type="AlphaFoldDB" id="A0A9P4TPB5"/>
<organism evidence="1 2">
    <name type="scientific">Curvularia kusanoi</name>
    <name type="common">Cochliobolus kusanoi</name>
    <dbReference type="NCBI Taxonomy" id="90978"/>
    <lineage>
        <taxon>Eukaryota</taxon>
        <taxon>Fungi</taxon>
        <taxon>Dikarya</taxon>
        <taxon>Ascomycota</taxon>
        <taxon>Pezizomycotina</taxon>
        <taxon>Dothideomycetes</taxon>
        <taxon>Pleosporomycetidae</taxon>
        <taxon>Pleosporales</taxon>
        <taxon>Pleosporineae</taxon>
        <taxon>Pleosporaceae</taxon>
        <taxon>Curvularia</taxon>
    </lineage>
</organism>
<reference evidence="1" key="1">
    <citation type="submission" date="2019-04" db="EMBL/GenBank/DDBJ databases">
        <title>Sequencing of skin fungus with MAO and IRED activity.</title>
        <authorList>
            <person name="Marsaioli A.J."/>
            <person name="Bonatto J.M.C."/>
            <person name="Reis Junior O."/>
        </authorList>
    </citation>
    <scope>NUCLEOTIDE SEQUENCE</scope>
    <source>
        <strain evidence="1">30M1</strain>
    </source>
</reference>
<name>A0A9P4TPB5_CURKU</name>
<evidence type="ECO:0000313" key="2">
    <source>
        <dbReference type="Proteomes" id="UP000801428"/>
    </source>
</evidence>
<protein>
    <submittedName>
        <fullName evidence="1">Uncharacterized protein</fullName>
    </submittedName>
</protein>
<evidence type="ECO:0000313" key="1">
    <source>
        <dbReference type="EMBL" id="KAF3010053.1"/>
    </source>
</evidence>
<sequence>MAKWLLTNKQIMEEGLDQLCRGSAWHVNDLELVMDSSGRGAFGDTPTIVTPHLLPSQVVHLDLRYASSLAWSVLKDAHIWTDQSDCLGSFFRFYPEAYSHTKTFIIQIGNRGMWDSHFDWVVNPSCRCAGKVSFDLPQLRQQLTACSMLKKFCIQTITSLRESSKRWDYLFPEQDRVGILYDWPRVQPHLQGLADAASSVGKALIEGGQETITDQDNYRGQLENAQNDRAWDREIHWRYTIERR</sequence>
<proteinExistence type="predicted"/>
<gene>
    <name evidence="1" type="ORF">E8E13_011534</name>
</gene>
<dbReference type="EMBL" id="SWKU01000002">
    <property type="protein sequence ID" value="KAF3010053.1"/>
    <property type="molecule type" value="Genomic_DNA"/>
</dbReference>
<comment type="caution">
    <text evidence="1">The sequence shown here is derived from an EMBL/GenBank/DDBJ whole genome shotgun (WGS) entry which is preliminary data.</text>
</comment>